<evidence type="ECO:0000256" key="2">
    <source>
        <dbReference type="ARBA" id="ARBA00023180"/>
    </source>
</evidence>
<dbReference type="InterPro" id="IPR036188">
    <property type="entry name" value="FAD/NAD-bd_sf"/>
</dbReference>
<dbReference type="GO" id="GO:0044550">
    <property type="term" value="P:secondary metabolite biosynthetic process"/>
    <property type="evidence" value="ECO:0007669"/>
    <property type="project" value="TreeGrafter"/>
</dbReference>
<dbReference type="AlphaFoldDB" id="A0AAN6M9Y2"/>
<dbReference type="InterPro" id="IPR007867">
    <property type="entry name" value="GMC_OxRtase_C"/>
</dbReference>
<dbReference type="Pfam" id="PF05199">
    <property type="entry name" value="GMC_oxred_C"/>
    <property type="match status" value="1"/>
</dbReference>
<comment type="similarity">
    <text evidence="1">Belongs to the GMC oxidoreductase family.</text>
</comment>
<evidence type="ECO:0000313" key="7">
    <source>
        <dbReference type="EMBL" id="KAK3217196.1"/>
    </source>
</evidence>
<dbReference type="Pfam" id="PF00732">
    <property type="entry name" value="GMC_oxred_N"/>
    <property type="match status" value="1"/>
</dbReference>
<dbReference type="Proteomes" id="UP001280581">
    <property type="component" value="Unassembled WGS sequence"/>
</dbReference>
<organism evidence="7 8">
    <name type="scientific">Pseudopithomyces chartarum</name>
    <dbReference type="NCBI Taxonomy" id="1892770"/>
    <lineage>
        <taxon>Eukaryota</taxon>
        <taxon>Fungi</taxon>
        <taxon>Dikarya</taxon>
        <taxon>Ascomycota</taxon>
        <taxon>Pezizomycotina</taxon>
        <taxon>Dothideomycetes</taxon>
        <taxon>Pleosporomycetidae</taxon>
        <taxon>Pleosporales</taxon>
        <taxon>Massarineae</taxon>
        <taxon>Didymosphaeriaceae</taxon>
        <taxon>Pseudopithomyces</taxon>
    </lineage>
</organism>
<comment type="caution">
    <text evidence="7">The sequence shown here is derived from an EMBL/GenBank/DDBJ whole genome shotgun (WGS) entry which is preliminary data.</text>
</comment>
<dbReference type="InterPro" id="IPR012132">
    <property type="entry name" value="GMC_OxRdtase"/>
</dbReference>
<feature type="domain" description="Glucose-methanol-choline oxidoreductase C-terminal" evidence="6">
    <location>
        <begin position="475"/>
        <end position="609"/>
    </location>
</feature>
<evidence type="ECO:0000259" key="5">
    <source>
        <dbReference type="Pfam" id="PF00732"/>
    </source>
</evidence>
<keyword evidence="2" id="KW-0325">Glycoprotein</keyword>
<evidence type="ECO:0000256" key="3">
    <source>
        <dbReference type="PIRSR" id="PIRSR000137-1"/>
    </source>
</evidence>
<gene>
    <name evidence="7" type="ORF">GRF29_1g2284459</name>
</gene>
<dbReference type="EMBL" id="WVTA01000001">
    <property type="protein sequence ID" value="KAK3217196.1"/>
    <property type="molecule type" value="Genomic_DNA"/>
</dbReference>
<accession>A0AAN6M9Y2</accession>
<dbReference type="Gene3D" id="3.30.560.10">
    <property type="entry name" value="Glucose Oxidase, domain 3"/>
    <property type="match status" value="1"/>
</dbReference>
<sequence length="620" mass="66929">MRDETAHQDCNLSEQLSPAVLPRKKNVSVDDAAHQDLNLRETYHQSNLPSPTVIVGGGTAGSVVAARLTEHSNATVALIEAGSFYEIQNGNWSQIPACNLWVRGTPDAPQPLIDWGLYTEPQVNGKVLRYTQGKNLGGGSGRNQMIYHNGPIGAYQEWATRVGDDAYTWDNFRQFIQRSVHFSPNAERRPPGSTPPDAYDASAYSPEGGPLDVSLAAFPNPYSSYAIPAFEAMGLKRLPGLSSGKLSGYANIQATIDPSTGLRSSAENTFLKEAFGRTTLTTYINAHARNIVFDEKKAIGVNVTIDGRYPFVLSARKEVIVSAGVWHSPQLLMVSGIGLRATLDKFGIPVLSDLPGVGQNIWDSCPVSGPAYIVEDKKYDEWSSISPGERAVLADSLLLQNASGPLTAQGSEYMGWDTLPLSYRSKLSNATQAGLAQLPPDWPLFEYLANSNTTALTAAPNAPVLARIVAILVAPFSRGNMTISSASNLDPPIINPNWLRDPRDQEIAVQGYKRLREAWKNVPHIGEEVFPGPSVTTDAQILRAIMSGSNIGPVHHGAASCAMGKTDDPMAVVDARGRVYGVQGLRVVDASSLPFTPPGHTQGYVYSHAEKLVQDILNDM</sequence>
<evidence type="ECO:0000256" key="1">
    <source>
        <dbReference type="ARBA" id="ARBA00010790"/>
    </source>
</evidence>
<keyword evidence="8" id="KW-1185">Reference proteome</keyword>
<feature type="region of interest" description="Disordered" evidence="4">
    <location>
        <begin position="183"/>
        <end position="204"/>
    </location>
</feature>
<dbReference type="PANTHER" id="PTHR11552:SF138">
    <property type="entry name" value="DEHYDROGENASE PKFF-RELATED"/>
    <property type="match status" value="1"/>
</dbReference>
<dbReference type="SUPFAM" id="SSF51905">
    <property type="entry name" value="FAD/NAD(P)-binding domain"/>
    <property type="match status" value="1"/>
</dbReference>
<protein>
    <submittedName>
        <fullName evidence="7">Uncharacterized protein</fullName>
    </submittedName>
</protein>
<feature type="active site" description="Proton acceptor" evidence="3">
    <location>
        <position position="600"/>
    </location>
</feature>
<feature type="active site" description="Proton donor" evidence="3">
    <location>
        <position position="556"/>
    </location>
</feature>
<feature type="domain" description="Glucose-methanol-choline oxidoreductase N-terminal" evidence="5">
    <location>
        <begin position="53"/>
        <end position="362"/>
    </location>
</feature>
<proteinExistence type="inferred from homology"/>
<evidence type="ECO:0000259" key="6">
    <source>
        <dbReference type="Pfam" id="PF05199"/>
    </source>
</evidence>
<dbReference type="SUPFAM" id="SSF54373">
    <property type="entry name" value="FAD-linked reductases, C-terminal domain"/>
    <property type="match status" value="1"/>
</dbReference>
<name>A0AAN6M9Y2_9PLEO</name>
<dbReference type="Gene3D" id="3.50.50.60">
    <property type="entry name" value="FAD/NAD(P)-binding domain"/>
    <property type="match status" value="1"/>
</dbReference>
<evidence type="ECO:0000256" key="4">
    <source>
        <dbReference type="SAM" id="MobiDB-lite"/>
    </source>
</evidence>
<dbReference type="PIRSF" id="PIRSF000137">
    <property type="entry name" value="Alcohol_oxidase"/>
    <property type="match status" value="1"/>
</dbReference>
<evidence type="ECO:0000313" key="8">
    <source>
        <dbReference type="Proteomes" id="UP001280581"/>
    </source>
</evidence>
<dbReference type="GO" id="GO:0050660">
    <property type="term" value="F:flavin adenine dinucleotide binding"/>
    <property type="evidence" value="ECO:0007669"/>
    <property type="project" value="InterPro"/>
</dbReference>
<dbReference type="PANTHER" id="PTHR11552">
    <property type="entry name" value="GLUCOSE-METHANOL-CHOLINE GMC OXIDOREDUCTASE"/>
    <property type="match status" value="1"/>
</dbReference>
<dbReference type="GO" id="GO:0016614">
    <property type="term" value="F:oxidoreductase activity, acting on CH-OH group of donors"/>
    <property type="evidence" value="ECO:0007669"/>
    <property type="project" value="InterPro"/>
</dbReference>
<reference evidence="7 8" key="1">
    <citation type="submission" date="2021-02" db="EMBL/GenBank/DDBJ databases">
        <title>Genome assembly of Pseudopithomyces chartarum.</title>
        <authorList>
            <person name="Jauregui R."/>
            <person name="Singh J."/>
            <person name="Voisey C."/>
        </authorList>
    </citation>
    <scope>NUCLEOTIDE SEQUENCE [LARGE SCALE GENOMIC DNA]</scope>
    <source>
        <strain evidence="7 8">AGR01</strain>
    </source>
</reference>
<dbReference type="InterPro" id="IPR000172">
    <property type="entry name" value="GMC_OxRdtase_N"/>
</dbReference>